<proteinExistence type="predicted"/>
<protein>
    <submittedName>
        <fullName evidence="2">NB-ARC domain protein</fullName>
    </submittedName>
</protein>
<dbReference type="Pfam" id="PF00931">
    <property type="entry name" value="NB-ARC"/>
    <property type="match status" value="1"/>
</dbReference>
<evidence type="ECO:0000313" key="3">
    <source>
        <dbReference type="Proteomes" id="UP000245702"/>
    </source>
</evidence>
<dbReference type="PANTHER" id="PTHR22845:SF5">
    <property type="entry name" value="APOPTOTIC PROTEASE-ACTIVATING FACTOR 1"/>
    <property type="match status" value="1"/>
</dbReference>
<evidence type="ECO:0000313" key="2">
    <source>
        <dbReference type="EMBL" id="CVK21332.1"/>
    </source>
</evidence>
<sequence length="926" mass="106456">MNPNYRKYCLAEICDEFSNLDGTELEIVGHIILEDMCGQQLQMRGHNIQGKSVGYTLDSYNNLARIVGEYSTEKGYFEGKFNKIRNDIRHAIKLAPQVQVIHLFSNQSKGPSAGMALAKLCNRIQKFTNRSVIIYDVRDVAEYLLDHLFMKEIVIEKIVDYFPLLRKLLDTHSITNAVPSIDKGYIARTSDETDIINKMDNGNHLLVSGISGIGKTSLVISVCHRIKEQFDLIVWLDGADVHCHNLRSVLISRLGVNQNLLGLLNTHKTLVIIDGLEKDTVSIIQALAEKCKAGSKVLVTSQLEDAGVDCHVINSMNEDESYNLLNKDLNEQCPRDIFCKIYSNVGGHPLLLSLINASVYLNELSWKDVDNEIDYLTEYEDYRCNRICDRVIGRHIDAVSIELSAIRWLNTQTIDFGVLKSLIKQIGINKLKKRCLLTLHSNKGIKVHDIVYSSIMRADIEDRDFIEQFRTFFEAHVEQKSPAFFKGLYTHKAKIMELLNGNPELGILLYCYLHIVGYGELDVDLISKIDYRRLLANDYEYTEVDYYSLISLVELFEVERRDYRARSGEFPSELAEGTVEKLIQCINIKKLPGDVIIQVKHHLGKFYLQALHNSKAAKEYFNESLQNPKTEFAARLQLARIYKKEDIETSKTYLKQIFESFKLDNNSVSPTTILGAFEDLRSKEYSDLRDTYLDDSDLLETALFLSCNESFDQPFRVLANLSGHLTYKYPERTKAIIREMPIPSEENVGRWAFVAGELYKEMGKCYLWDESPDEALARSTFSQAKAYYAKIEDRCNPFEGIKIAENYILLNEGDNAIRILIQFSEEKRDSFWYYRFAQALSLIAKENEALEAINTALGKLKLMQYESTFRREKAKILEKLDNMNFITEYQLAWRLAEIEKYKKQMEREVALIAEKRKISISLVADQ</sequence>
<dbReference type="Proteomes" id="UP000245702">
    <property type="component" value="Unassembled WGS sequence"/>
</dbReference>
<dbReference type="SUPFAM" id="SSF52540">
    <property type="entry name" value="P-loop containing nucleoside triphosphate hydrolases"/>
    <property type="match status" value="1"/>
</dbReference>
<dbReference type="RefSeq" id="WP_075754130.1">
    <property type="nucleotide sequence ID" value="NZ_CP146991.1"/>
</dbReference>
<comment type="caution">
    <text evidence="2">The sequence shown here is derived from an EMBL/GenBank/DDBJ whole genome shotgun (WGS) entry which is preliminary data.</text>
</comment>
<organism evidence="2 3">
    <name type="scientific">Sporomusa sphaeroides DSM 2875</name>
    <dbReference type="NCBI Taxonomy" id="1337886"/>
    <lineage>
        <taxon>Bacteria</taxon>
        <taxon>Bacillati</taxon>
        <taxon>Bacillota</taxon>
        <taxon>Negativicutes</taxon>
        <taxon>Selenomonadales</taxon>
        <taxon>Sporomusaceae</taxon>
        <taxon>Sporomusa</taxon>
    </lineage>
</organism>
<evidence type="ECO:0000259" key="1">
    <source>
        <dbReference type="Pfam" id="PF00931"/>
    </source>
</evidence>
<dbReference type="PANTHER" id="PTHR22845">
    <property type="entry name" value="APOPTOTIC PROTEASE-ACTIVATING FACTOR 1"/>
    <property type="match status" value="1"/>
</dbReference>
<dbReference type="EMBL" id="FCOW01000032">
    <property type="protein sequence ID" value="CVK21332.1"/>
    <property type="molecule type" value="Genomic_DNA"/>
</dbReference>
<dbReference type="InterPro" id="IPR027417">
    <property type="entry name" value="P-loop_NTPase"/>
</dbReference>
<dbReference type="Gene3D" id="3.40.50.300">
    <property type="entry name" value="P-loop containing nucleotide triphosphate hydrolases"/>
    <property type="match status" value="1"/>
</dbReference>
<reference evidence="2 3" key="1">
    <citation type="submission" date="2016-01" db="EMBL/GenBank/DDBJ databases">
        <authorList>
            <person name="Brown R."/>
        </authorList>
    </citation>
    <scope>NUCLEOTIDE SEQUENCE [LARGE SCALE GENOMIC DNA]</scope>
    <source>
        <strain evidence="2">Sporomusa sphaeroides DSM 2875</strain>
    </source>
</reference>
<accession>A0ABM9WAK1</accession>
<name>A0ABM9WAK1_9FIRM</name>
<dbReference type="InterPro" id="IPR002182">
    <property type="entry name" value="NB-ARC"/>
</dbReference>
<keyword evidence="3" id="KW-1185">Reference proteome</keyword>
<feature type="domain" description="NB-ARC" evidence="1">
    <location>
        <begin position="198"/>
        <end position="328"/>
    </location>
</feature>
<gene>
    <name evidence="2" type="ORF">SSPH_04019</name>
</gene>